<keyword evidence="11" id="KW-0456">Lyase</keyword>
<accession>A0A0N8AU82</accession>
<dbReference type="PANTHER" id="PTHR12439:SF42">
    <property type="entry name" value="ENDORIBONUCLEASE-RELATED"/>
    <property type="match status" value="1"/>
</dbReference>
<feature type="domain" description="EndoU" evidence="14">
    <location>
        <begin position="119"/>
        <end position="382"/>
    </location>
</feature>
<evidence type="ECO:0000256" key="9">
    <source>
        <dbReference type="ARBA" id="ARBA00023157"/>
    </source>
</evidence>
<dbReference type="PROSITE" id="PS51959">
    <property type="entry name" value="ENDOU"/>
    <property type="match status" value="1"/>
</dbReference>
<evidence type="ECO:0000256" key="11">
    <source>
        <dbReference type="ARBA" id="ARBA00023239"/>
    </source>
</evidence>
<keyword evidence="9" id="KW-1015">Disulfide bond</keyword>
<dbReference type="SUPFAM" id="SSF90188">
    <property type="entry name" value="Somatomedin B domain"/>
    <property type="match status" value="2"/>
</dbReference>
<dbReference type="GO" id="GO:0046872">
    <property type="term" value="F:metal ion binding"/>
    <property type="evidence" value="ECO:0007669"/>
    <property type="project" value="UniProtKB-UniRule"/>
</dbReference>
<proteinExistence type="inferred from homology"/>
<dbReference type="AlphaFoldDB" id="A0A0N8AU82"/>
<evidence type="ECO:0000259" key="13">
    <source>
        <dbReference type="PROSITE" id="PS50958"/>
    </source>
</evidence>
<dbReference type="FunFam" id="4.10.410.20:FF:000011">
    <property type="entry name" value="Poly(U)-specific endoribonuclease"/>
    <property type="match status" value="1"/>
</dbReference>
<feature type="chain" id="PRO_5007419875" evidence="12">
    <location>
        <begin position="23"/>
        <end position="382"/>
    </location>
</feature>
<name>A0A0N8AU82_9CRUS</name>
<dbReference type="EMBL" id="JAOYFB010000040">
    <property type="protein sequence ID" value="KAK4037251.1"/>
    <property type="molecule type" value="Genomic_DNA"/>
</dbReference>
<dbReference type="GO" id="GO:0016787">
    <property type="term" value="F:hydrolase activity"/>
    <property type="evidence" value="ECO:0007669"/>
    <property type="project" value="UniProtKB-KW"/>
</dbReference>
<protein>
    <submittedName>
        <fullName evidence="15">Poly(U)-specific endoribonuclease</fullName>
    </submittedName>
</protein>
<dbReference type="PROSITE" id="PS50958">
    <property type="entry name" value="SMB_2"/>
    <property type="match status" value="1"/>
</dbReference>
<keyword evidence="8 12" id="KW-0694">RNA-binding</keyword>
<reference evidence="15" key="1">
    <citation type="submission" date="2015-10" db="EMBL/GenBank/DDBJ databases">
        <title>EvidentialGene: Evidence-directed Construction of Complete mRNA Transcriptomes without Genomes.</title>
        <authorList>
            <person name="Gilbert D.G."/>
        </authorList>
    </citation>
    <scope>NUCLEOTIDE SEQUENCE</scope>
</reference>
<dbReference type="InterPro" id="IPR036024">
    <property type="entry name" value="Somatomedin_B-like_dom_sf"/>
</dbReference>
<keyword evidence="12" id="KW-0732">Signal</keyword>
<comment type="subunit">
    <text evidence="3 12">Monomer.</text>
</comment>
<gene>
    <name evidence="16" type="ORF">OUZ56_029288</name>
</gene>
<dbReference type="Pfam" id="PF01033">
    <property type="entry name" value="Somatomedin_B"/>
    <property type="match status" value="2"/>
</dbReference>
<sequence>MMKFLTLVTICVVMMSGSLVDAKPSFRQLVLGKADDSCVGRCGIAGTDLTKPCQCNPSCQQYNDCCADFLPTCNTCEGRCTAGYDSKWPCQCNSECSNYNNCCPDKPDLCGGTGGGAVTDAELRALSQQLHIDDVNAVQGIVLNMQSTTTSGSTTDKAPLPLFSSVPADAFSGPTISALLALFDNYDENVKVTEDVTPEEIAEDNAFLDAILATSVMQQAHQFLVSKGLADADIAVFKEYLRQIWLGQYNRGGGIEGSSGLEHVFLGEKNGNSISGYHGWIKFYQDELAGRMNYLGYMAKIDLGVSSVIEMPMNWDGIYKSISSISVSGSPEIELAVATVCFLARPNSKCPLQGADGTAYAYQTYTLDYNGNTYVGSAYPTY</sequence>
<evidence type="ECO:0000256" key="12">
    <source>
        <dbReference type="RuleBase" id="RU367085"/>
    </source>
</evidence>
<keyword evidence="17" id="KW-1185">Reference proteome</keyword>
<comment type="cofactor">
    <cofactor evidence="1 12">
        <name>Mn(2+)</name>
        <dbReference type="ChEBI" id="CHEBI:29035"/>
    </cofactor>
</comment>
<evidence type="ECO:0000313" key="16">
    <source>
        <dbReference type="EMBL" id="KAK4037251.1"/>
    </source>
</evidence>
<reference evidence="16 17" key="2">
    <citation type="journal article" date="2023" name="Nucleic Acids Res.">
        <title>The hologenome of Daphnia magna reveals possible DNA methylation and microbiome-mediated evolution of the host genome.</title>
        <authorList>
            <person name="Chaturvedi A."/>
            <person name="Li X."/>
            <person name="Dhandapani V."/>
            <person name="Marshall H."/>
            <person name="Kissane S."/>
            <person name="Cuenca-Cambronero M."/>
            <person name="Asole G."/>
            <person name="Calvet F."/>
            <person name="Ruiz-Romero M."/>
            <person name="Marangio P."/>
            <person name="Guigo R."/>
            <person name="Rago D."/>
            <person name="Mirbahai L."/>
            <person name="Eastwood N."/>
            <person name="Colbourne J.K."/>
            <person name="Zhou J."/>
            <person name="Mallon E."/>
            <person name="Orsini L."/>
        </authorList>
    </citation>
    <scope>NUCLEOTIDE SEQUENCE [LARGE SCALE GENOMIC DNA]</scope>
    <source>
        <strain evidence="16">LRV0_1</strain>
    </source>
</reference>
<keyword evidence="4 12" id="KW-0540">Nuclease</keyword>
<evidence type="ECO:0000256" key="2">
    <source>
        <dbReference type="ARBA" id="ARBA00010168"/>
    </source>
</evidence>
<keyword evidence="10 12" id="KW-0464">Manganese</keyword>
<evidence type="ECO:0000256" key="6">
    <source>
        <dbReference type="ARBA" id="ARBA00022759"/>
    </source>
</evidence>
<dbReference type="Proteomes" id="UP001234178">
    <property type="component" value="Unassembled WGS sequence"/>
</dbReference>
<dbReference type="InterPro" id="IPR039787">
    <property type="entry name" value="ENDOU"/>
</dbReference>
<dbReference type="InterPro" id="IPR037227">
    <property type="entry name" value="EndoU-like"/>
</dbReference>
<keyword evidence="6 12" id="KW-0255">Endonuclease</keyword>
<evidence type="ECO:0000313" key="17">
    <source>
        <dbReference type="Proteomes" id="UP001234178"/>
    </source>
</evidence>
<dbReference type="InterPro" id="IPR001212">
    <property type="entry name" value="Somatomedin_B_dom"/>
</dbReference>
<keyword evidence="7 12" id="KW-0378">Hydrolase</keyword>
<comment type="similarity">
    <text evidence="2 12">Belongs to the ENDOU family.</text>
</comment>
<keyword evidence="5 12" id="KW-0479">Metal-binding</keyword>
<dbReference type="Pfam" id="PF09412">
    <property type="entry name" value="XendoU"/>
    <property type="match status" value="1"/>
</dbReference>
<evidence type="ECO:0000259" key="14">
    <source>
        <dbReference type="PROSITE" id="PS51959"/>
    </source>
</evidence>
<dbReference type="GO" id="GO:0003723">
    <property type="term" value="F:RNA binding"/>
    <property type="evidence" value="ECO:0007669"/>
    <property type="project" value="UniProtKB-UniRule"/>
</dbReference>
<dbReference type="GO" id="GO:0004521">
    <property type="term" value="F:RNA endonuclease activity"/>
    <property type="evidence" value="ECO:0007669"/>
    <property type="project" value="UniProtKB-UniRule"/>
</dbReference>
<evidence type="ECO:0000256" key="10">
    <source>
        <dbReference type="ARBA" id="ARBA00023211"/>
    </source>
</evidence>
<evidence type="ECO:0000256" key="1">
    <source>
        <dbReference type="ARBA" id="ARBA00001936"/>
    </source>
</evidence>
<evidence type="ECO:0000256" key="4">
    <source>
        <dbReference type="ARBA" id="ARBA00022722"/>
    </source>
</evidence>
<evidence type="ECO:0000256" key="3">
    <source>
        <dbReference type="ARBA" id="ARBA00011245"/>
    </source>
</evidence>
<dbReference type="OrthoDB" id="430326at2759"/>
<organism evidence="15">
    <name type="scientific">Daphnia magna</name>
    <dbReference type="NCBI Taxonomy" id="35525"/>
    <lineage>
        <taxon>Eukaryota</taxon>
        <taxon>Metazoa</taxon>
        <taxon>Ecdysozoa</taxon>
        <taxon>Arthropoda</taxon>
        <taxon>Crustacea</taxon>
        <taxon>Branchiopoda</taxon>
        <taxon>Diplostraca</taxon>
        <taxon>Cladocera</taxon>
        <taxon>Anomopoda</taxon>
        <taxon>Daphniidae</taxon>
        <taxon>Daphnia</taxon>
    </lineage>
</organism>
<evidence type="ECO:0000313" key="15">
    <source>
        <dbReference type="EMBL" id="JAN57222.1"/>
    </source>
</evidence>
<dbReference type="InterPro" id="IPR018998">
    <property type="entry name" value="EndoU_C"/>
</dbReference>
<dbReference type="PROSITE" id="PS00524">
    <property type="entry name" value="SMB_1"/>
    <property type="match status" value="1"/>
</dbReference>
<dbReference type="Gene3D" id="4.10.410.20">
    <property type="match status" value="2"/>
</dbReference>
<dbReference type="PANTHER" id="PTHR12439">
    <property type="entry name" value="PLACENTAL PROTEIN 11-RELATED"/>
    <property type="match status" value="1"/>
</dbReference>
<evidence type="ECO:0000256" key="5">
    <source>
        <dbReference type="ARBA" id="ARBA00022723"/>
    </source>
</evidence>
<dbReference type="SUPFAM" id="SSF142877">
    <property type="entry name" value="EndoU-like"/>
    <property type="match status" value="1"/>
</dbReference>
<dbReference type="CDD" id="cd21159">
    <property type="entry name" value="XendoU"/>
    <property type="match status" value="1"/>
</dbReference>
<evidence type="ECO:0000256" key="8">
    <source>
        <dbReference type="ARBA" id="ARBA00022884"/>
    </source>
</evidence>
<dbReference type="SMART" id="SM00201">
    <property type="entry name" value="SO"/>
    <property type="match status" value="2"/>
</dbReference>
<feature type="domain" description="SMB" evidence="13">
    <location>
        <begin position="34"/>
        <end position="81"/>
    </location>
</feature>
<feature type="signal peptide" evidence="12">
    <location>
        <begin position="1"/>
        <end position="22"/>
    </location>
</feature>
<dbReference type="EMBL" id="GDIQ01037515">
    <property type="protein sequence ID" value="JAN57222.1"/>
    <property type="molecule type" value="Transcribed_RNA"/>
</dbReference>
<evidence type="ECO:0000256" key="7">
    <source>
        <dbReference type="ARBA" id="ARBA00022801"/>
    </source>
</evidence>
<dbReference type="GO" id="GO:0016829">
    <property type="term" value="F:lyase activity"/>
    <property type="evidence" value="ECO:0007669"/>
    <property type="project" value="UniProtKB-KW"/>
</dbReference>